<evidence type="ECO:0008006" key="2">
    <source>
        <dbReference type="Google" id="ProtNLM"/>
    </source>
</evidence>
<organism evidence="1">
    <name type="scientific">marine sediment metagenome</name>
    <dbReference type="NCBI Taxonomy" id="412755"/>
    <lineage>
        <taxon>unclassified sequences</taxon>
        <taxon>metagenomes</taxon>
        <taxon>ecological metagenomes</taxon>
    </lineage>
</organism>
<feature type="non-terminal residue" evidence="1">
    <location>
        <position position="35"/>
    </location>
</feature>
<proteinExistence type="predicted"/>
<sequence length="35" mass="3835">MRKVVVLGAGMTIFGKFPEKTIEELGATAVWRAVK</sequence>
<reference evidence="1" key="1">
    <citation type="journal article" date="2014" name="Front. Microbiol.">
        <title>High frequency of phylogenetically diverse reductive dehalogenase-homologous genes in deep subseafloor sedimentary metagenomes.</title>
        <authorList>
            <person name="Kawai M."/>
            <person name="Futagami T."/>
            <person name="Toyoda A."/>
            <person name="Takaki Y."/>
            <person name="Nishi S."/>
            <person name="Hori S."/>
            <person name="Arai W."/>
            <person name="Tsubouchi T."/>
            <person name="Morono Y."/>
            <person name="Uchiyama I."/>
            <person name="Ito T."/>
            <person name="Fujiyama A."/>
            <person name="Inagaki F."/>
            <person name="Takami H."/>
        </authorList>
    </citation>
    <scope>NUCLEOTIDE SEQUENCE</scope>
    <source>
        <strain evidence="1">Expedition CK06-06</strain>
    </source>
</reference>
<dbReference type="AlphaFoldDB" id="X1I9A1"/>
<gene>
    <name evidence="1" type="ORF">S03H2_51919</name>
</gene>
<evidence type="ECO:0000313" key="1">
    <source>
        <dbReference type="EMBL" id="GAH62679.1"/>
    </source>
</evidence>
<name>X1I9A1_9ZZZZ</name>
<accession>X1I9A1</accession>
<dbReference type="EMBL" id="BARU01032968">
    <property type="protein sequence ID" value="GAH62679.1"/>
    <property type="molecule type" value="Genomic_DNA"/>
</dbReference>
<protein>
    <recommendedName>
        <fullName evidence="2">Thiolase N-terminal domain-containing protein</fullName>
    </recommendedName>
</protein>
<comment type="caution">
    <text evidence="1">The sequence shown here is derived from an EMBL/GenBank/DDBJ whole genome shotgun (WGS) entry which is preliminary data.</text>
</comment>